<comment type="caution">
    <text evidence="8">The sequence shown here is derived from an EMBL/GenBank/DDBJ whole genome shotgun (WGS) entry which is preliminary data.</text>
</comment>
<evidence type="ECO:0000313" key="9">
    <source>
        <dbReference type="Proteomes" id="UP000824229"/>
    </source>
</evidence>
<dbReference type="InterPro" id="IPR029016">
    <property type="entry name" value="GAF-like_dom_sf"/>
</dbReference>
<evidence type="ECO:0000256" key="5">
    <source>
        <dbReference type="ARBA" id="ARBA00055319"/>
    </source>
</evidence>
<sequence length="345" mass="38805">MDMNERKLKILEAIIRDYIETGDPVGSRTISKKYDLGISSATIRNEMADLEELGLIIQPHTSAGRIPSDKGYRLYVDGMMKRPQITPEVEKVIVNLIKEKITRIDSLVEETAKLVAMLTNCTTIAMTPPISQVRIKHIQLVPIDDYSVACVIVTDTNSVKNHVIDTPKAIDFNMCMALTNILNEKLKGSSLSQISVDQIRTSIEEKMKEYGDIASSVLEAIDSTLKQEDTPEIYIRGTNNILDFNGLHDKDKTRELFKLLEEKPYLTKLLDQSKPNTITVKIGEENILTPMKDYSVVTTSYSIGEHTIGNLGIIGPTRMNYDQVVSVLEYVSYHITNMLKDFNDS</sequence>
<dbReference type="NCBIfam" id="TIGR00331">
    <property type="entry name" value="hrcA"/>
    <property type="match status" value="1"/>
</dbReference>
<dbReference type="PIRSF" id="PIRSF005485">
    <property type="entry name" value="HrcA"/>
    <property type="match status" value="1"/>
</dbReference>
<organism evidence="8 9">
    <name type="scientific">Candidatus Cellulosilyticum pullistercoris</name>
    <dbReference type="NCBI Taxonomy" id="2838521"/>
    <lineage>
        <taxon>Bacteria</taxon>
        <taxon>Bacillati</taxon>
        <taxon>Bacillota</taxon>
        <taxon>Clostridia</taxon>
        <taxon>Lachnospirales</taxon>
        <taxon>Cellulosilyticaceae</taxon>
        <taxon>Cellulosilyticum</taxon>
    </lineage>
</organism>
<reference evidence="8" key="1">
    <citation type="journal article" date="2021" name="PeerJ">
        <title>Extensive microbial diversity within the chicken gut microbiome revealed by metagenomics and culture.</title>
        <authorList>
            <person name="Gilroy R."/>
            <person name="Ravi A."/>
            <person name="Getino M."/>
            <person name="Pursley I."/>
            <person name="Horton D.L."/>
            <person name="Alikhan N.F."/>
            <person name="Baker D."/>
            <person name="Gharbi K."/>
            <person name="Hall N."/>
            <person name="Watson M."/>
            <person name="Adriaenssens E.M."/>
            <person name="Foster-Nyarko E."/>
            <person name="Jarju S."/>
            <person name="Secka A."/>
            <person name="Antonio M."/>
            <person name="Oren A."/>
            <person name="Chaudhuri R.R."/>
            <person name="La Ragione R."/>
            <person name="Hildebrand F."/>
            <person name="Pallen M.J."/>
        </authorList>
    </citation>
    <scope>NUCLEOTIDE SEQUENCE</scope>
    <source>
        <strain evidence="8">B5-657</strain>
    </source>
</reference>
<evidence type="ECO:0000313" key="8">
    <source>
        <dbReference type="EMBL" id="MBU3804988.1"/>
    </source>
</evidence>
<protein>
    <recommendedName>
        <fullName evidence="6">Heat-inducible transcription repressor HrcA</fullName>
    </recommendedName>
</protein>
<dbReference type="AlphaFoldDB" id="A0A9E2KE96"/>
<evidence type="ECO:0000256" key="3">
    <source>
        <dbReference type="ARBA" id="ARBA00023016"/>
    </source>
</evidence>
<name>A0A9E2KE96_9FIRM</name>
<evidence type="ECO:0000256" key="4">
    <source>
        <dbReference type="ARBA" id="ARBA00023163"/>
    </source>
</evidence>
<keyword evidence="1 6" id="KW-0678">Repressor</keyword>
<dbReference type="InterPro" id="IPR036388">
    <property type="entry name" value="WH-like_DNA-bd_sf"/>
</dbReference>
<comment type="similarity">
    <text evidence="6">Belongs to the HrcA family.</text>
</comment>
<proteinExistence type="inferred from homology"/>
<evidence type="ECO:0000256" key="2">
    <source>
        <dbReference type="ARBA" id="ARBA00023015"/>
    </source>
</evidence>
<dbReference type="Gene3D" id="3.30.390.60">
    <property type="entry name" value="Heat-inducible transcription repressor hrca homolog, domain 3"/>
    <property type="match status" value="1"/>
</dbReference>
<accession>A0A9E2KE96</accession>
<keyword evidence="4 6" id="KW-0804">Transcription</keyword>
<dbReference type="Proteomes" id="UP000824229">
    <property type="component" value="Unassembled WGS sequence"/>
</dbReference>
<feature type="domain" description="Heat-inducible transcription repressor HrcA C-terminal" evidence="7">
    <location>
        <begin position="105"/>
        <end position="325"/>
    </location>
</feature>
<dbReference type="GO" id="GO:0003677">
    <property type="term" value="F:DNA binding"/>
    <property type="evidence" value="ECO:0007669"/>
    <property type="project" value="InterPro"/>
</dbReference>
<dbReference type="HAMAP" id="MF_00081">
    <property type="entry name" value="HrcA"/>
    <property type="match status" value="1"/>
</dbReference>
<dbReference type="Gene3D" id="3.30.450.40">
    <property type="match status" value="1"/>
</dbReference>
<dbReference type="InterPro" id="IPR021153">
    <property type="entry name" value="HrcA_C"/>
</dbReference>
<keyword evidence="2 6" id="KW-0805">Transcription regulation</keyword>
<dbReference type="Gene3D" id="1.10.10.10">
    <property type="entry name" value="Winged helix-like DNA-binding domain superfamily/Winged helix DNA-binding domain"/>
    <property type="match status" value="1"/>
</dbReference>
<evidence type="ECO:0000256" key="6">
    <source>
        <dbReference type="HAMAP-Rule" id="MF_00081"/>
    </source>
</evidence>
<dbReference type="InterPro" id="IPR002571">
    <property type="entry name" value="HrcA"/>
</dbReference>
<reference evidence="8" key="2">
    <citation type="submission" date="2021-04" db="EMBL/GenBank/DDBJ databases">
        <authorList>
            <person name="Gilroy R."/>
        </authorList>
    </citation>
    <scope>NUCLEOTIDE SEQUENCE</scope>
    <source>
        <strain evidence="8">B5-657</strain>
    </source>
</reference>
<dbReference type="PANTHER" id="PTHR34824">
    <property type="entry name" value="HEAT-INDUCIBLE TRANSCRIPTION REPRESSOR HRCA"/>
    <property type="match status" value="1"/>
</dbReference>
<evidence type="ECO:0000259" key="7">
    <source>
        <dbReference type="Pfam" id="PF01628"/>
    </source>
</evidence>
<dbReference type="PANTHER" id="PTHR34824:SF1">
    <property type="entry name" value="HEAT-INDUCIBLE TRANSCRIPTION REPRESSOR HRCA"/>
    <property type="match status" value="1"/>
</dbReference>
<dbReference type="EMBL" id="JAHLFQ010000222">
    <property type="protein sequence ID" value="MBU3804988.1"/>
    <property type="molecule type" value="Genomic_DNA"/>
</dbReference>
<keyword evidence="3 6" id="KW-0346">Stress response</keyword>
<dbReference type="InterPro" id="IPR036390">
    <property type="entry name" value="WH_DNA-bd_sf"/>
</dbReference>
<dbReference type="InterPro" id="IPR023120">
    <property type="entry name" value="WHTH_transcript_rep_HrcA_IDD"/>
</dbReference>
<comment type="function">
    <text evidence="5 6">Negative regulator of class I heat shock genes (grpE-dnaK-dnaJ and groELS operons). Prevents heat-shock induction of these operons.</text>
</comment>
<dbReference type="SUPFAM" id="SSF55781">
    <property type="entry name" value="GAF domain-like"/>
    <property type="match status" value="1"/>
</dbReference>
<dbReference type="SUPFAM" id="SSF46785">
    <property type="entry name" value="Winged helix' DNA-binding domain"/>
    <property type="match status" value="1"/>
</dbReference>
<evidence type="ECO:0000256" key="1">
    <source>
        <dbReference type="ARBA" id="ARBA00022491"/>
    </source>
</evidence>
<dbReference type="Pfam" id="PF01628">
    <property type="entry name" value="HrcA"/>
    <property type="match status" value="1"/>
</dbReference>
<gene>
    <name evidence="6 8" type="primary">hrcA</name>
    <name evidence="8" type="ORF">H9872_09575</name>
</gene>
<dbReference type="FunFam" id="1.10.10.10:FF:000049">
    <property type="entry name" value="Heat-inducible transcription repressor HrcA"/>
    <property type="match status" value="1"/>
</dbReference>
<dbReference type="GO" id="GO:0045892">
    <property type="term" value="P:negative regulation of DNA-templated transcription"/>
    <property type="evidence" value="ECO:0007669"/>
    <property type="project" value="UniProtKB-UniRule"/>
</dbReference>